<dbReference type="Pfam" id="PF08245">
    <property type="entry name" value="Mur_ligase_M"/>
    <property type="match status" value="1"/>
</dbReference>
<reference evidence="12 13" key="1">
    <citation type="journal article" date="2020" name="Nat. Food">
        <title>A phased Vanilla planifolia genome enables genetic improvement of flavour and production.</title>
        <authorList>
            <person name="Hasing T."/>
            <person name="Tang H."/>
            <person name="Brym M."/>
            <person name="Khazi F."/>
            <person name="Huang T."/>
            <person name="Chambers A.H."/>
        </authorList>
    </citation>
    <scope>NUCLEOTIDE SEQUENCE [LARGE SCALE GENOMIC DNA]</scope>
    <source>
        <tissue evidence="12">Leaf</tissue>
    </source>
</reference>
<sequence length="597" mass="65124">MTELLVLVRTLSAGTFLLQDSLGELSKATASVGRGMASRAILLATHGGCSFMAGHRRQLRYCRSERRGSWLGENVKEVAAFVRCAFVGGQSLVDGREVVAYSKRGEGKKVWVHFVGIGGSGLSALAMLAHKQGFEVSGSDIVWSSYMNDLHLAGVKVFLGHSIASMEVNNHGRLPDAVIISSAIPKDNIEVVYAESVGIPIYKRDSWLRYVTAYYNLIAIGGTHGKSTTAAMLSYVLHATGDDLIAVVGANVPQFSGGNIIPGNGPNFILEADEYDCCFLGLSPSVAVVTNVEWDHVDIFDDEEHVRCVFREFVQQIKCGGHLILCGDSAGAYSLLGDCKPNQSSTDIFPGSLISDVGYTVTTYGLSSKMDWYASCITPNSQGGQDYILHYRECPVADVSLKLPGVHNVLNSLAVVATIATLIKNRELVHETIDSVKHHLSKFEGVSRRFELIGKLHGCCIYDDYAHHPTEVRATLQAVRQKFPSQPLWVVFQPHTFSRIAALMEDFVTAFTDADHLIVTEIYAAREENKWNSDGKDLANLVIGPASEYIPNLDDVVDKLLLELSTNRNQETIVMTLGAGDITTLGPKLLNRMQTIP</sequence>
<organism evidence="12 13">
    <name type="scientific">Vanilla planifolia</name>
    <name type="common">Vanilla</name>
    <dbReference type="NCBI Taxonomy" id="51239"/>
    <lineage>
        <taxon>Eukaryota</taxon>
        <taxon>Viridiplantae</taxon>
        <taxon>Streptophyta</taxon>
        <taxon>Embryophyta</taxon>
        <taxon>Tracheophyta</taxon>
        <taxon>Spermatophyta</taxon>
        <taxon>Magnoliopsida</taxon>
        <taxon>Liliopsida</taxon>
        <taxon>Asparagales</taxon>
        <taxon>Orchidaceae</taxon>
        <taxon>Vanilloideae</taxon>
        <taxon>Vanilleae</taxon>
        <taxon>Vanilla</taxon>
    </lineage>
</organism>
<dbReference type="Gene3D" id="3.40.1190.10">
    <property type="entry name" value="Mur-like, catalytic domain"/>
    <property type="match status" value="1"/>
</dbReference>
<dbReference type="SUPFAM" id="SSF53623">
    <property type="entry name" value="MurD-like peptide ligases, catalytic domain"/>
    <property type="match status" value="1"/>
</dbReference>
<accession>A0A835S3Z7</accession>
<dbReference type="GO" id="GO:0005524">
    <property type="term" value="F:ATP binding"/>
    <property type="evidence" value="ECO:0007669"/>
    <property type="project" value="UniProtKB-KW"/>
</dbReference>
<evidence type="ECO:0000256" key="6">
    <source>
        <dbReference type="ARBA" id="ARBA00022741"/>
    </source>
</evidence>
<dbReference type="GO" id="GO:0008763">
    <property type="term" value="F:UDP-N-acetylmuramate-L-alanine ligase activity"/>
    <property type="evidence" value="ECO:0007669"/>
    <property type="project" value="UniProtKB-EC"/>
</dbReference>
<dbReference type="EMBL" id="JADCNM010000001">
    <property type="protein sequence ID" value="KAG0502138.1"/>
    <property type="molecule type" value="Genomic_DNA"/>
</dbReference>
<keyword evidence="6" id="KW-0547">Nucleotide-binding</keyword>
<evidence type="ECO:0000256" key="2">
    <source>
        <dbReference type="ARBA" id="ARBA00004752"/>
    </source>
</evidence>
<dbReference type="InterPro" id="IPR013221">
    <property type="entry name" value="Mur_ligase_cen"/>
</dbReference>
<comment type="catalytic activity">
    <reaction evidence="8">
        <text>UDP-N-acetyl-alpha-D-muramate + L-alanine + ATP = UDP-N-acetyl-alpha-D-muramoyl-L-alanine + ADP + phosphate + H(+)</text>
        <dbReference type="Rhea" id="RHEA:23372"/>
        <dbReference type="ChEBI" id="CHEBI:15378"/>
        <dbReference type="ChEBI" id="CHEBI:30616"/>
        <dbReference type="ChEBI" id="CHEBI:43474"/>
        <dbReference type="ChEBI" id="CHEBI:57972"/>
        <dbReference type="ChEBI" id="CHEBI:70757"/>
        <dbReference type="ChEBI" id="CHEBI:83898"/>
        <dbReference type="ChEBI" id="CHEBI:456216"/>
        <dbReference type="EC" id="6.3.2.8"/>
    </reaction>
</comment>
<dbReference type="Proteomes" id="UP000639772">
    <property type="component" value="Chromosome 1"/>
</dbReference>
<feature type="domain" description="Mur ligase N-terminal catalytic" evidence="9">
    <location>
        <begin position="112"/>
        <end position="212"/>
    </location>
</feature>
<dbReference type="GO" id="GO:0005737">
    <property type="term" value="C:cytoplasm"/>
    <property type="evidence" value="ECO:0007669"/>
    <property type="project" value="UniProtKB-SubCell"/>
</dbReference>
<evidence type="ECO:0000259" key="10">
    <source>
        <dbReference type="Pfam" id="PF02875"/>
    </source>
</evidence>
<dbReference type="InterPro" id="IPR036615">
    <property type="entry name" value="Mur_ligase_C_dom_sf"/>
</dbReference>
<comment type="subcellular location">
    <subcellularLocation>
        <location evidence="1">Cytoplasm</location>
    </subcellularLocation>
</comment>
<evidence type="ECO:0000256" key="1">
    <source>
        <dbReference type="ARBA" id="ARBA00004496"/>
    </source>
</evidence>
<dbReference type="EC" id="6.3.2.8" evidence="3"/>
<evidence type="ECO:0000313" key="13">
    <source>
        <dbReference type="Proteomes" id="UP000639772"/>
    </source>
</evidence>
<dbReference type="SUPFAM" id="SSF53244">
    <property type="entry name" value="MurD-like peptide ligases, peptide-binding domain"/>
    <property type="match status" value="1"/>
</dbReference>
<dbReference type="NCBIfam" id="TIGR01082">
    <property type="entry name" value="murC"/>
    <property type="match status" value="1"/>
</dbReference>
<dbReference type="Pfam" id="PF01225">
    <property type="entry name" value="Mur_ligase"/>
    <property type="match status" value="1"/>
</dbReference>
<evidence type="ECO:0000259" key="9">
    <source>
        <dbReference type="Pfam" id="PF01225"/>
    </source>
</evidence>
<dbReference type="SUPFAM" id="SSF51984">
    <property type="entry name" value="MurCD N-terminal domain"/>
    <property type="match status" value="1"/>
</dbReference>
<dbReference type="InterPro" id="IPR000713">
    <property type="entry name" value="Mur_ligase_N"/>
</dbReference>
<dbReference type="UniPathway" id="UPA00219"/>
<dbReference type="Pfam" id="PF02875">
    <property type="entry name" value="Mur_ligase_C"/>
    <property type="match status" value="1"/>
</dbReference>
<dbReference type="OrthoDB" id="2017219at2759"/>
<evidence type="ECO:0000256" key="3">
    <source>
        <dbReference type="ARBA" id="ARBA00012211"/>
    </source>
</evidence>
<dbReference type="InterPro" id="IPR036565">
    <property type="entry name" value="Mur-like_cat_sf"/>
</dbReference>
<evidence type="ECO:0000256" key="4">
    <source>
        <dbReference type="ARBA" id="ARBA00022490"/>
    </source>
</evidence>
<comment type="pathway">
    <text evidence="2">Cell wall biogenesis; peptidoglycan biosynthesis.</text>
</comment>
<evidence type="ECO:0000256" key="7">
    <source>
        <dbReference type="ARBA" id="ARBA00022840"/>
    </source>
</evidence>
<dbReference type="InterPro" id="IPR005758">
    <property type="entry name" value="UDP-N-AcMur_Ala_ligase_MurC"/>
</dbReference>
<dbReference type="PANTHER" id="PTHR43445:SF3">
    <property type="entry name" value="UDP-N-ACETYLMURAMATE--L-ALANINE LIGASE"/>
    <property type="match status" value="1"/>
</dbReference>
<dbReference type="Gene3D" id="3.40.50.720">
    <property type="entry name" value="NAD(P)-binding Rossmann-like Domain"/>
    <property type="match status" value="1"/>
</dbReference>
<keyword evidence="5" id="KW-0436">Ligase</keyword>
<dbReference type="InterPro" id="IPR004101">
    <property type="entry name" value="Mur_ligase_C"/>
</dbReference>
<evidence type="ECO:0000256" key="8">
    <source>
        <dbReference type="ARBA" id="ARBA00047833"/>
    </source>
</evidence>
<proteinExistence type="inferred from homology"/>
<evidence type="ECO:0000259" key="11">
    <source>
        <dbReference type="Pfam" id="PF08245"/>
    </source>
</evidence>
<keyword evidence="4" id="KW-0963">Cytoplasm</keyword>
<evidence type="ECO:0000256" key="5">
    <source>
        <dbReference type="ARBA" id="ARBA00022598"/>
    </source>
</evidence>
<dbReference type="InterPro" id="IPR050061">
    <property type="entry name" value="MurCDEF_pg_biosynth"/>
</dbReference>
<dbReference type="PANTHER" id="PTHR43445">
    <property type="entry name" value="UDP-N-ACETYLMURAMATE--L-ALANINE LIGASE-RELATED"/>
    <property type="match status" value="1"/>
</dbReference>
<dbReference type="Gene3D" id="3.90.190.20">
    <property type="entry name" value="Mur ligase, C-terminal domain"/>
    <property type="match status" value="1"/>
</dbReference>
<feature type="domain" description="Mur ligase central" evidence="11">
    <location>
        <begin position="220"/>
        <end position="330"/>
    </location>
</feature>
<feature type="domain" description="Mur ligase C-terminal" evidence="10">
    <location>
        <begin position="448"/>
        <end position="580"/>
    </location>
</feature>
<keyword evidence="7" id="KW-0067">ATP-binding</keyword>
<gene>
    <name evidence="12" type="ORF">HPP92_002210</name>
</gene>
<dbReference type="HAMAP" id="MF_00046">
    <property type="entry name" value="MurC"/>
    <property type="match status" value="1"/>
</dbReference>
<protein>
    <recommendedName>
        <fullName evidence="3">UDP-N-acetylmuramate--L-alanine ligase</fullName>
        <ecNumber evidence="3">6.3.2.8</ecNumber>
    </recommendedName>
</protein>
<name>A0A835S3Z7_VANPL</name>
<comment type="caution">
    <text evidence="12">The sequence shown here is derived from an EMBL/GenBank/DDBJ whole genome shotgun (WGS) entry which is preliminary data.</text>
</comment>
<evidence type="ECO:0000313" key="12">
    <source>
        <dbReference type="EMBL" id="KAG0502138.1"/>
    </source>
</evidence>
<dbReference type="AlphaFoldDB" id="A0A835S3Z7"/>